<gene>
    <name evidence="2" type="ORF">H9L42_14910</name>
</gene>
<dbReference type="InterPro" id="IPR036105">
    <property type="entry name" value="DiNase_FeMo-co_biosyn_sf"/>
</dbReference>
<dbReference type="SUPFAM" id="SSF53146">
    <property type="entry name" value="Nitrogenase accessory factor-like"/>
    <property type="match status" value="1"/>
</dbReference>
<dbReference type="Proteomes" id="UP000602647">
    <property type="component" value="Unassembled WGS sequence"/>
</dbReference>
<organism evidence="2 3">
    <name type="scientific">Zhenpiania hominis</name>
    <dbReference type="NCBI Taxonomy" id="2763644"/>
    <lineage>
        <taxon>Bacteria</taxon>
        <taxon>Bacillati</taxon>
        <taxon>Bacillota</taxon>
        <taxon>Clostridia</taxon>
        <taxon>Peptostreptococcales</taxon>
        <taxon>Anaerovoracaceae</taxon>
        <taxon>Zhenpiania</taxon>
    </lineage>
</organism>
<feature type="domain" description="Dinitrogenase iron-molybdenum cofactor biosynthesis" evidence="1">
    <location>
        <begin position="9"/>
        <end position="96"/>
    </location>
</feature>
<evidence type="ECO:0000313" key="3">
    <source>
        <dbReference type="Proteomes" id="UP000602647"/>
    </source>
</evidence>
<dbReference type="Pfam" id="PF02579">
    <property type="entry name" value="Nitro_FeMo-Co"/>
    <property type="match status" value="1"/>
</dbReference>
<reference evidence="2" key="1">
    <citation type="submission" date="2020-08" db="EMBL/GenBank/DDBJ databases">
        <title>Genome public.</title>
        <authorList>
            <person name="Liu C."/>
            <person name="Sun Q."/>
        </authorList>
    </citation>
    <scope>NUCLEOTIDE SEQUENCE</scope>
    <source>
        <strain evidence="2">BX12</strain>
    </source>
</reference>
<keyword evidence="3" id="KW-1185">Reference proteome</keyword>
<dbReference type="CDD" id="cd00851">
    <property type="entry name" value="MTH1175"/>
    <property type="match status" value="1"/>
</dbReference>
<proteinExistence type="predicted"/>
<name>A0A923NR18_9FIRM</name>
<accession>A0A923NR18</accession>
<dbReference type="InterPro" id="IPR003731">
    <property type="entry name" value="Di-Nase_FeMo-co_biosynth"/>
</dbReference>
<dbReference type="Gene3D" id="3.30.420.130">
    <property type="entry name" value="Dinitrogenase iron-molybdenum cofactor biosynthesis domain"/>
    <property type="match status" value="1"/>
</dbReference>
<dbReference type="EMBL" id="JACRYT010000026">
    <property type="protein sequence ID" value="MBC6681110.1"/>
    <property type="molecule type" value="Genomic_DNA"/>
</dbReference>
<sequence length="128" mass="13272">MKIAVTYENGEVFQHFGHTSQFKIYEAEDGKILSGEVVPTGGKGHGSLAGFLKEKGVDTLICGGIGGGARTALAEQGITLYPGAAGNADEQVQAFLSGSLSYDPDTQCSHHGEGHTCASHDGGHKCHN</sequence>
<dbReference type="PANTHER" id="PTHR42983:SF1">
    <property type="entry name" value="IRON-MOLYBDENUM PROTEIN"/>
    <property type="match status" value="1"/>
</dbReference>
<evidence type="ECO:0000259" key="1">
    <source>
        <dbReference type="Pfam" id="PF02579"/>
    </source>
</evidence>
<protein>
    <submittedName>
        <fullName evidence="2">NifB/NifX family molybdenum-iron cluster-binding protein</fullName>
    </submittedName>
</protein>
<comment type="caution">
    <text evidence="2">The sequence shown here is derived from an EMBL/GenBank/DDBJ whole genome shotgun (WGS) entry which is preliminary data.</text>
</comment>
<dbReference type="AlphaFoldDB" id="A0A923NR18"/>
<dbReference type="InterPro" id="IPR033913">
    <property type="entry name" value="MTH1175_dom"/>
</dbReference>
<dbReference type="RefSeq" id="WP_187304208.1">
    <property type="nucleotide sequence ID" value="NZ_CBCTON010000005.1"/>
</dbReference>
<dbReference type="PANTHER" id="PTHR42983">
    <property type="entry name" value="DINITROGENASE IRON-MOLYBDENUM COFACTOR PROTEIN-RELATED"/>
    <property type="match status" value="1"/>
</dbReference>
<evidence type="ECO:0000313" key="2">
    <source>
        <dbReference type="EMBL" id="MBC6681110.1"/>
    </source>
</evidence>